<dbReference type="SUPFAM" id="SSF51206">
    <property type="entry name" value="cAMP-binding domain-like"/>
    <property type="match status" value="1"/>
</dbReference>
<protein>
    <submittedName>
        <fullName evidence="6">Cyclic nucleotide-binding domain-containing protein</fullName>
    </submittedName>
</protein>
<dbReference type="GO" id="GO:0034220">
    <property type="term" value="P:monoatomic ion transmembrane transport"/>
    <property type="evidence" value="ECO:0007669"/>
    <property type="project" value="UniProtKB-KW"/>
</dbReference>
<keyword evidence="1" id="KW-0813">Transport</keyword>
<dbReference type="InterPro" id="IPR000595">
    <property type="entry name" value="cNMP-bd_dom"/>
</dbReference>
<keyword evidence="4" id="KW-0812">Transmembrane</keyword>
<evidence type="ECO:0000256" key="3">
    <source>
        <dbReference type="SAM" id="MobiDB-lite"/>
    </source>
</evidence>
<reference evidence="6" key="1">
    <citation type="submission" date="2023-02" db="EMBL/GenBank/DDBJ databases">
        <title>Genome of toxic invasive species Heracleum sosnowskyi carries increased number of genes despite the absence of recent whole-genome duplications.</title>
        <authorList>
            <person name="Schelkunov M."/>
            <person name="Shtratnikova V."/>
            <person name="Makarenko M."/>
            <person name="Klepikova A."/>
            <person name="Omelchenko D."/>
            <person name="Novikova G."/>
            <person name="Obukhova E."/>
            <person name="Bogdanov V."/>
            <person name="Penin A."/>
            <person name="Logacheva M."/>
        </authorList>
    </citation>
    <scope>NUCLEOTIDE SEQUENCE</scope>
    <source>
        <strain evidence="6">Hsosn_3</strain>
        <tissue evidence="6">Leaf</tissue>
    </source>
</reference>
<keyword evidence="4" id="KW-1133">Transmembrane helix</keyword>
<feature type="transmembrane region" description="Helical" evidence="4">
    <location>
        <begin position="55"/>
        <end position="76"/>
    </location>
</feature>
<proteinExistence type="predicted"/>
<feature type="transmembrane region" description="Helical" evidence="4">
    <location>
        <begin position="328"/>
        <end position="354"/>
    </location>
</feature>
<reference evidence="6" key="2">
    <citation type="submission" date="2023-05" db="EMBL/GenBank/DDBJ databases">
        <authorList>
            <person name="Schelkunov M.I."/>
        </authorList>
    </citation>
    <scope>NUCLEOTIDE SEQUENCE</scope>
    <source>
        <strain evidence="6">Hsosn_3</strain>
        <tissue evidence="6">Leaf</tissue>
    </source>
</reference>
<feature type="region of interest" description="Disordered" evidence="3">
    <location>
        <begin position="16"/>
        <end position="36"/>
    </location>
</feature>
<dbReference type="InterPro" id="IPR018490">
    <property type="entry name" value="cNMP-bd_dom_sf"/>
</dbReference>
<keyword evidence="1" id="KW-1071">Ligand-gated ion channel</keyword>
<organism evidence="6 7">
    <name type="scientific">Heracleum sosnowskyi</name>
    <dbReference type="NCBI Taxonomy" id="360622"/>
    <lineage>
        <taxon>Eukaryota</taxon>
        <taxon>Viridiplantae</taxon>
        <taxon>Streptophyta</taxon>
        <taxon>Embryophyta</taxon>
        <taxon>Tracheophyta</taxon>
        <taxon>Spermatophyta</taxon>
        <taxon>Magnoliopsida</taxon>
        <taxon>eudicotyledons</taxon>
        <taxon>Gunneridae</taxon>
        <taxon>Pentapetalae</taxon>
        <taxon>asterids</taxon>
        <taxon>campanulids</taxon>
        <taxon>Apiales</taxon>
        <taxon>Apiaceae</taxon>
        <taxon>Apioideae</taxon>
        <taxon>apioid superclade</taxon>
        <taxon>Tordylieae</taxon>
        <taxon>Tordyliinae</taxon>
        <taxon>Heracleum</taxon>
    </lineage>
</organism>
<dbReference type="PANTHER" id="PTHR45651">
    <property type="entry name" value="CYCLIC NUCLEOTIDE-GATED ION CHANNEL 15-RELATED-RELATED"/>
    <property type="match status" value="1"/>
</dbReference>
<evidence type="ECO:0000313" key="7">
    <source>
        <dbReference type="Proteomes" id="UP001237642"/>
    </source>
</evidence>
<accession>A0AAD8IKU4</accession>
<evidence type="ECO:0000256" key="1">
    <source>
        <dbReference type="ARBA" id="ARBA00023286"/>
    </source>
</evidence>
<feature type="domain" description="Cyclic nucleotide-binding" evidence="5">
    <location>
        <begin position="436"/>
        <end position="501"/>
    </location>
</feature>
<dbReference type="SUPFAM" id="SSF81324">
    <property type="entry name" value="Voltage-gated potassium channels"/>
    <property type="match status" value="1"/>
</dbReference>
<sequence length="561" mass="64758">MHSASSISIPMTSMASNDQVFPSSHSEDAENNLGGRSFSSPHPRIMNPYSKIVQYWSKVFIFLFLFSFLLQALFIFLQHVDPDNNCIVDNSSLGDVLFQLLGLTNFIFLYHVFFRFRVAYVDPESRVLVYDRKKVALNYLCGYFIIDLFFVLPLTQYILGSIREMSSWSSGLFEVVYFLLYLAVLRRLLSMFADQSTNGFKFESWSSKFFTNLLAFFLFSHVVGSFWYYFALNRVDRCLRNACGQPWCIKYISCVPVNENGIFRDDLTLWKNNNNATACFGPGGFDYGIFVPAVSLMKKSDLSVRYIYSLFWGFQQISTLAGNQTPSFFVVEVLFTMFITATGLLMFSLLIGNIQSFFQALGRRSLEKSVRGLDVEQWMSHRQLPEELKSQIRESERYNWFATRGVNELMLLENLPEDLQRDVRRHLFKFAEKFPIFAMMDERILDAIRERMKQKTYITGSKILVHGGFIDNIVFIVRGKLESIGEDNNLVHLSEGDVCGEELVTLCLEHSSLYRDEGRTRIPAQKFLCKRMVRCLTNVEAFTVRATDLEEVFTSYSGFSG</sequence>
<dbReference type="PANTHER" id="PTHR45651:SF11">
    <property type="entry name" value="CYCLIC NUCLEOTIDE-GATED ION CHANNEL 20, CHLOROPLASTIC-RELATED"/>
    <property type="match status" value="1"/>
</dbReference>
<feature type="transmembrane region" description="Helical" evidence="4">
    <location>
        <begin position="209"/>
        <end position="230"/>
    </location>
</feature>
<dbReference type="Gene3D" id="1.10.287.630">
    <property type="entry name" value="Helix hairpin bin"/>
    <property type="match status" value="1"/>
</dbReference>
<dbReference type="PROSITE" id="PS50042">
    <property type="entry name" value="CNMP_BINDING_3"/>
    <property type="match status" value="1"/>
</dbReference>
<name>A0AAD8IKU4_9APIA</name>
<dbReference type="GO" id="GO:0016020">
    <property type="term" value="C:membrane"/>
    <property type="evidence" value="ECO:0007669"/>
    <property type="project" value="UniProtKB-SubCell"/>
</dbReference>
<comment type="caution">
    <text evidence="6">The sequence shown here is derived from an EMBL/GenBank/DDBJ whole genome shotgun (WGS) entry which is preliminary data.</text>
</comment>
<keyword evidence="4" id="KW-0472">Membrane</keyword>
<dbReference type="Gene3D" id="1.10.287.70">
    <property type="match status" value="1"/>
</dbReference>
<dbReference type="AlphaFoldDB" id="A0AAD8IKU4"/>
<gene>
    <name evidence="6" type="ORF">POM88_015967</name>
</gene>
<feature type="transmembrane region" description="Helical" evidence="4">
    <location>
        <begin position="171"/>
        <end position="189"/>
    </location>
</feature>
<keyword evidence="7" id="KW-1185">Reference proteome</keyword>
<dbReference type="Gene3D" id="2.60.120.10">
    <property type="entry name" value="Jelly Rolls"/>
    <property type="match status" value="1"/>
</dbReference>
<keyword evidence="1" id="KW-0406">Ion transport</keyword>
<dbReference type="InterPro" id="IPR014710">
    <property type="entry name" value="RmlC-like_jellyroll"/>
</dbReference>
<evidence type="ECO:0000259" key="5">
    <source>
        <dbReference type="PROSITE" id="PS50042"/>
    </source>
</evidence>
<dbReference type="CDD" id="cd00038">
    <property type="entry name" value="CAP_ED"/>
    <property type="match status" value="1"/>
</dbReference>
<feature type="transmembrane region" description="Helical" evidence="4">
    <location>
        <begin position="135"/>
        <end position="159"/>
    </location>
</feature>
<feature type="transmembrane region" description="Helical" evidence="4">
    <location>
        <begin position="96"/>
        <end position="114"/>
    </location>
</feature>
<dbReference type="EMBL" id="JAUIZM010000004">
    <property type="protein sequence ID" value="KAK1387789.1"/>
    <property type="molecule type" value="Genomic_DNA"/>
</dbReference>
<keyword evidence="2" id="KW-0407">Ion channel</keyword>
<dbReference type="Proteomes" id="UP001237642">
    <property type="component" value="Unassembled WGS sequence"/>
</dbReference>
<evidence type="ECO:0000256" key="4">
    <source>
        <dbReference type="SAM" id="Phobius"/>
    </source>
</evidence>
<evidence type="ECO:0000256" key="2">
    <source>
        <dbReference type="ARBA" id="ARBA00023303"/>
    </source>
</evidence>
<evidence type="ECO:0000313" key="6">
    <source>
        <dbReference type="EMBL" id="KAK1387789.1"/>
    </source>
</evidence>